<dbReference type="Proteomes" id="UP000321922">
    <property type="component" value="Unassembled WGS sequence"/>
</dbReference>
<dbReference type="GO" id="GO:0008909">
    <property type="term" value="F:isochorismate synthase activity"/>
    <property type="evidence" value="ECO:0007669"/>
    <property type="project" value="UniProtKB-UniRule"/>
</dbReference>
<proteinExistence type="inferred from homology"/>
<gene>
    <name evidence="5" type="primary">menF</name>
    <name evidence="7" type="ORF">VSA01S_09220</name>
</gene>
<name>A0A511QBZ2_9VIBR</name>
<keyword evidence="4 5" id="KW-0413">Isomerase</keyword>
<comment type="catalytic activity">
    <reaction evidence="1 5">
        <text>chorismate = isochorismate</text>
        <dbReference type="Rhea" id="RHEA:18985"/>
        <dbReference type="ChEBI" id="CHEBI:29748"/>
        <dbReference type="ChEBI" id="CHEBI:29780"/>
        <dbReference type="EC" id="5.4.4.2"/>
    </reaction>
</comment>
<keyword evidence="8" id="KW-1185">Reference proteome</keyword>
<evidence type="ECO:0000256" key="5">
    <source>
        <dbReference type="HAMAP-Rule" id="MF_01935"/>
    </source>
</evidence>
<dbReference type="EC" id="5.4.4.2" evidence="5"/>
<reference evidence="7 8" key="1">
    <citation type="submission" date="2019-07" db="EMBL/GenBank/DDBJ databases">
        <title>Whole genome shotgun sequence of Vibrio sagamiensis NBRC 104589.</title>
        <authorList>
            <person name="Hosoyama A."/>
            <person name="Uohara A."/>
            <person name="Ohji S."/>
            <person name="Ichikawa N."/>
        </authorList>
    </citation>
    <scope>NUCLEOTIDE SEQUENCE [LARGE SCALE GENOMIC DNA]</scope>
    <source>
        <strain evidence="7 8">NBRC 104589</strain>
    </source>
</reference>
<comment type="similarity">
    <text evidence="2 5">Belongs to the isochorismate synthase family.</text>
</comment>
<comment type="function">
    <text evidence="5">Catalyzes the conversion of chorismate to isochorismate.</text>
</comment>
<feature type="binding site" evidence="5">
    <location>
        <position position="413"/>
    </location>
    <ligand>
        <name>Mg(2+)</name>
        <dbReference type="ChEBI" id="CHEBI:18420"/>
    </ligand>
</feature>
<evidence type="ECO:0000313" key="8">
    <source>
        <dbReference type="Proteomes" id="UP000321922"/>
    </source>
</evidence>
<dbReference type="OrthoDB" id="9806579at2"/>
<dbReference type="InterPro" id="IPR015890">
    <property type="entry name" value="Chorismate_C"/>
</dbReference>
<dbReference type="UniPathway" id="UPA01057">
    <property type="reaction ID" value="UER00163"/>
</dbReference>
<dbReference type="EMBL" id="BJXJ01000006">
    <property type="protein sequence ID" value="GEM74810.1"/>
    <property type="molecule type" value="Genomic_DNA"/>
</dbReference>
<feature type="active site" description="Proton acceptor" evidence="5">
    <location>
        <position position="185"/>
    </location>
</feature>
<dbReference type="InterPro" id="IPR034681">
    <property type="entry name" value="MenF"/>
</dbReference>
<comment type="pathway">
    <text evidence="5">Quinol/quinone metabolism; menaquinone biosynthesis.</text>
</comment>
<accession>A0A511QBZ2</accession>
<dbReference type="Gene3D" id="3.60.120.10">
    <property type="entry name" value="Anthranilate synthase"/>
    <property type="match status" value="1"/>
</dbReference>
<dbReference type="GO" id="GO:0000287">
    <property type="term" value="F:magnesium ion binding"/>
    <property type="evidence" value="ECO:0007669"/>
    <property type="project" value="UniProtKB-UniRule"/>
</dbReference>
<feature type="binding site" evidence="5">
    <location>
        <position position="279"/>
    </location>
    <ligand>
        <name>Mg(2+)</name>
        <dbReference type="ChEBI" id="CHEBI:18420"/>
    </ligand>
</feature>
<protein>
    <recommendedName>
        <fullName evidence="5">Isochorismate synthase MenF</fullName>
        <ecNumber evidence="5">5.4.4.2</ecNumber>
    </recommendedName>
    <alternativeName>
        <fullName evidence="5">Isochorismate mutase</fullName>
    </alternativeName>
</protein>
<dbReference type="InterPro" id="IPR005801">
    <property type="entry name" value="ADC_synthase"/>
</dbReference>
<evidence type="ECO:0000256" key="2">
    <source>
        <dbReference type="ARBA" id="ARBA00005297"/>
    </source>
</evidence>
<comment type="pathway">
    <text evidence="5">Quinol/quinone metabolism; 1,4-dihydroxy-2-naphthoate biosynthesis; 1,4-dihydroxy-2-naphthoate from chorismate: step 1/7.</text>
</comment>
<evidence type="ECO:0000256" key="1">
    <source>
        <dbReference type="ARBA" id="ARBA00000799"/>
    </source>
</evidence>
<dbReference type="PANTHER" id="PTHR47253:SF4">
    <property type="entry name" value="ISOCHORISMATE SYNTHASE 2, CHLOROPLASTIC"/>
    <property type="match status" value="1"/>
</dbReference>
<keyword evidence="3 5" id="KW-0460">Magnesium</keyword>
<dbReference type="GO" id="GO:0009234">
    <property type="term" value="P:menaquinone biosynthetic process"/>
    <property type="evidence" value="ECO:0007669"/>
    <property type="project" value="UniProtKB-UniRule"/>
</dbReference>
<keyword evidence="5" id="KW-0474">Menaquinone biosynthesis</keyword>
<evidence type="ECO:0000259" key="6">
    <source>
        <dbReference type="Pfam" id="PF00425"/>
    </source>
</evidence>
<feature type="active site" description="Proton donor" evidence="5">
    <location>
        <position position="235"/>
    </location>
</feature>
<evidence type="ECO:0000256" key="4">
    <source>
        <dbReference type="ARBA" id="ARBA00023235"/>
    </source>
</evidence>
<comment type="caution">
    <text evidence="7">The sequence shown here is derived from an EMBL/GenBank/DDBJ whole genome shotgun (WGS) entry which is preliminary data.</text>
</comment>
<sequence>MSSFHQIVNTLIQRIEIAGSDISRIVESMDEHPCFEPLDWLEAQTLFPKFYWQSRNAYEEVVALGQHHIFDAPGPAYDLLSSGQRVWGGCGFDRLKIQANFNQSSWFFLPKIELIRHHRRWSLAVNLSGDNTSTIEDLRQLIAEVPKLTAVNTSICSIKHSPNRFEWQRLVEQALAEIGQHKFKKVVLARQSTLKLDSSLSAAQLLKSSTIHNHDSFHFLLSLNRQQSFIGSTPERLYSRVGRTLKTEALAGTVGRGDNAAQDSAFANWLTQDVKNLKENQYVVDDIVESLSPYIETIDVESNPSLVRLKQVQHLRRRIEVTLKPEINGVQLLAALQPTAAVAGLPRQSSMQFILNNEPFSRGWYAGSIGYLSHESAQFCVAIRSALVMEGNVQLFAGAGIVPGSIAEQEWAELEKKTSTLLTLISESTSAREYHES</sequence>
<keyword evidence="5" id="KW-0479">Metal-binding</keyword>
<comment type="cofactor">
    <cofactor evidence="5">
        <name>Mg(2+)</name>
        <dbReference type="ChEBI" id="CHEBI:18420"/>
    </cofactor>
</comment>
<organism evidence="7 8">
    <name type="scientific">Vibrio sagamiensis NBRC 104589</name>
    <dbReference type="NCBI Taxonomy" id="1219064"/>
    <lineage>
        <taxon>Bacteria</taxon>
        <taxon>Pseudomonadati</taxon>
        <taxon>Pseudomonadota</taxon>
        <taxon>Gammaproteobacteria</taxon>
        <taxon>Vibrionales</taxon>
        <taxon>Vibrionaceae</taxon>
        <taxon>Vibrio</taxon>
    </lineage>
</organism>
<feature type="domain" description="Chorismate-utilising enzyme C-terminal" evidence="6">
    <location>
        <begin position="166"/>
        <end position="417"/>
    </location>
</feature>
<dbReference type="SUPFAM" id="SSF56322">
    <property type="entry name" value="ADC synthase"/>
    <property type="match status" value="1"/>
</dbReference>
<dbReference type="UniPathway" id="UPA00079"/>
<dbReference type="PANTHER" id="PTHR47253">
    <property type="match status" value="1"/>
</dbReference>
<dbReference type="AlphaFoldDB" id="A0A511QBZ2"/>
<dbReference type="Pfam" id="PF00425">
    <property type="entry name" value="Chorismate_bind"/>
    <property type="match status" value="1"/>
</dbReference>
<evidence type="ECO:0000313" key="7">
    <source>
        <dbReference type="EMBL" id="GEM74810.1"/>
    </source>
</evidence>
<dbReference type="HAMAP" id="MF_01935">
    <property type="entry name" value="MenF"/>
    <property type="match status" value="1"/>
</dbReference>
<evidence type="ECO:0000256" key="3">
    <source>
        <dbReference type="ARBA" id="ARBA00022842"/>
    </source>
</evidence>
<dbReference type="NCBIfam" id="TIGR00543">
    <property type="entry name" value="isochor_syn"/>
    <property type="match status" value="1"/>
</dbReference>
<dbReference type="InterPro" id="IPR004561">
    <property type="entry name" value="IsoChor_synthase"/>
</dbReference>
<dbReference type="RefSeq" id="WP_039979214.1">
    <property type="nucleotide sequence ID" value="NZ_BAOJ01000014.1"/>
</dbReference>
<dbReference type="InterPro" id="IPR044250">
    <property type="entry name" value="MenF-like"/>
</dbReference>